<dbReference type="STRING" id="3847.K7KJF3"/>
<evidence type="ECO:0000259" key="1">
    <source>
        <dbReference type="Pfam" id="PF22124"/>
    </source>
</evidence>
<dbReference type="InterPro" id="IPR012341">
    <property type="entry name" value="6hp_glycosidase-like_sf"/>
</dbReference>
<evidence type="ECO:0000313" key="2">
    <source>
        <dbReference type="EMBL" id="KRH62504.1"/>
    </source>
</evidence>
<protein>
    <recommendedName>
        <fullName evidence="1">Glycosyl hydrolase family 95 catalytic domain-containing protein</fullName>
    </recommendedName>
</protein>
<dbReference type="HOGENOM" id="CLU_1868827_0_0_1"/>
<dbReference type="PANTHER" id="PTHR31084:SF0">
    <property type="entry name" value="ALPHA-L-FUCOSIDASE 2"/>
    <property type="match status" value="1"/>
</dbReference>
<organism evidence="3">
    <name type="scientific">Glycine max</name>
    <name type="common">Soybean</name>
    <name type="synonym">Glycine hispida</name>
    <dbReference type="NCBI Taxonomy" id="3847"/>
    <lineage>
        <taxon>Eukaryota</taxon>
        <taxon>Viridiplantae</taxon>
        <taxon>Streptophyta</taxon>
        <taxon>Embryophyta</taxon>
        <taxon>Tracheophyta</taxon>
        <taxon>Spermatophyta</taxon>
        <taxon>Magnoliopsida</taxon>
        <taxon>eudicotyledons</taxon>
        <taxon>Gunneridae</taxon>
        <taxon>Pentapetalae</taxon>
        <taxon>rosids</taxon>
        <taxon>fabids</taxon>
        <taxon>Fabales</taxon>
        <taxon>Fabaceae</taxon>
        <taxon>Papilionoideae</taxon>
        <taxon>50 kb inversion clade</taxon>
        <taxon>NPAAA clade</taxon>
        <taxon>indigoferoid/millettioid clade</taxon>
        <taxon>Phaseoleae</taxon>
        <taxon>Glycine</taxon>
        <taxon>Glycine subgen. Soja</taxon>
    </lineage>
</organism>
<accession>K7KJF3</accession>
<sequence>MKQMVGLHIMFLTYGVKHHQVKVRLYGQWVELGFVPIYGSIIRIHWTRIFLKIKHILCWKDVHHFCWIGLIEGCGGLLETNPSTSPEHMFTVLDRKTASVSYSSTMDISIIKEVFSMIIFAIEVLGRHNHTISAENF</sequence>
<dbReference type="SMR" id="K7KJF3"/>
<reference evidence="3" key="2">
    <citation type="submission" date="2018-02" db="UniProtKB">
        <authorList>
            <consortium name="EnsemblPlants"/>
        </authorList>
    </citation>
    <scope>IDENTIFICATION</scope>
    <source>
        <strain evidence="3">Williams 82</strain>
    </source>
</reference>
<dbReference type="Gramene" id="KRH62504">
    <property type="protein sequence ID" value="KRH62504"/>
    <property type="gene ID" value="GLYMA_04G112000"/>
</dbReference>
<dbReference type="EnsemblPlants" id="KRH62504">
    <property type="protein sequence ID" value="KRH62504"/>
    <property type="gene ID" value="GLYMA_04G112000"/>
</dbReference>
<evidence type="ECO:0000313" key="4">
    <source>
        <dbReference type="Proteomes" id="UP000008827"/>
    </source>
</evidence>
<keyword evidence="4" id="KW-1185">Reference proteome</keyword>
<feature type="domain" description="Glycosyl hydrolase family 95 catalytic" evidence="1">
    <location>
        <begin position="56"/>
        <end position="131"/>
    </location>
</feature>
<dbReference type="InParanoid" id="K7KJF3"/>
<proteinExistence type="predicted"/>
<dbReference type="Gene3D" id="1.50.10.10">
    <property type="match status" value="1"/>
</dbReference>
<dbReference type="Pfam" id="PF22124">
    <property type="entry name" value="Glyco_hydro_95_cat"/>
    <property type="match status" value="1"/>
</dbReference>
<dbReference type="EMBL" id="CM000837">
    <property type="protein sequence ID" value="KRH62504.1"/>
    <property type="molecule type" value="Genomic_DNA"/>
</dbReference>
<dbReference type="PANTHER" id="PTHR31084">
    <property type="entry name" value="ALPHA-L-FUCOSIDASE 2"/>
    <property type="match status" value="1"/>
</dbReference>
<dbReference type="PaxDb" id="3847-GLYMA04G12381.1"/>
<gene>
    <name evidence="2" type="ORF">GLYMA_04G112000</name>
</gene>
<dbReference type="InterPro" id="IPR054363">
    <property type="entry name" value="GH95_cat"/>
</dbReference>
<dbReference type="Proteomes" id="UP000008827">
    <property type="component" value="Chromosome 4"/>
</dbReference>
<evidence type="ECO:0000313" key="3">
    <source>
        <dbReference type="EnsemblPlants" id="KRH62504"/>
    </source>
</evidence>
<name>K7KJF3_SOYBN</name>
<dbReference type="AlphaFoldDB" id="K7KJF3"/>
<dbReference type="GO" id="GO:0005975">
    <property type="term" value="P:carbohydrate metabolic process"/>
    <property type="evidence" value="ECO:0007669"/>
    <property type="project" value="InterPro"/>
</dbReference>
<reference evidence="2" key="3">
    <citation type="submission" date="2018-07" db="EMBL/GenBank/DDBJ databases">
        <title>WGS assembly of Glycine max.</title>
        <authorList>
            <person name="Schmutz J."/>
            <person name="Cannon S."/>
            <person name="Schlueter J."/>
            <person name="Ma J."/>
            <person name="Mitros T."/>
            <person name="Nelson W."/>
            <person name="Hyten D."/>
            <person name="Song Q."/>
            <person name="Thelen J."/>
            <person name="Cheng J."/>
            <person name="Xu D."/>
            <person name="Hellsten U."/>
            <person name="May G."/>
            <person name="Yu Y."/>
            <person name="Sakurai T."/>
            <person name="Umezawa T."/>
            <person name="Bhattacharyya M."/>
            <person name="Sandhu D."/>
            <person name="Valliyodan B."/>
            <person name="Lindquist E."/>
            <person name="Peto M."/>
            <person name="Grant D."/>
            <person name="Shu S."/>
            <person name="Goodstein D."/>
            <person name="Barry K."/>
            <person name="Futrell-Griggs M."/>
            <person name="Abernathy B."/>
            <person name="Du J."/>
            <person name="Tian Z."/>
            <person name="Zhu L."/>
            <person name="Gill N."/>
            <person name="Joshi T."/>
            <person name="Libault M."/>
            <person name="Sethuraman A."/>
            <person name="Zhang X."/>
            <person name="Shinozaki K."/>
            <person name="Nguyen H."/>
            <person name="Wing R."/>
            <person name="Cregan P."/>
            <person name="Specht J."/>
            <person name="Grimwood J."/>
            <person name="Rokhsar D."/>
            <person name="Stacey G."/>
            <person name="Shoemaker R."/>
            <person name="Jackson S."/>
        </authorList>
    </citation>
    <scope>NUCLEOTIDE SEQUENCE</scope>
    <source>
        <tissue evidence="2">Callus</tissue>
    </source>
</reference>
<reference evidence="2 3" key="1">
    <citation type="journal article" date="2010" name="Nature">
        <title>Genome sequence of the palaeopolyploid soybean.</title>
        <authorList>
            <person name="Schmutz J."/>
            <person name="Cannon S.B."/>
            <person name="Schlueter J."/>
            <person name="Ma J."/>
            <person name="Mitros T."/>
            <person name="Nelson W."/>
            <person name="Hyten D.L."/>
            <person name="Song Q."/>
            <person name="Thelen J.J."/>
            <person name="Cheng J."/>
            <person name="Xu D."/>
            <person name="Hellsten U."/>
            <person name="May G.D."/>
            <person name="Yu Y."/>
            <person name="Sakurai T."/>
            <person name="Umezawa T."/>
            <person name="Bhattacharyya M.K."/>
            <person name="Sandhu D."/>
            <person name="Valliyodan B."/>
            <person name="Lindquist E."/>
            <person name="Peto M."/>
            <person name="Grant D."/>
            <person name="Shu S."/>
            <person name="Goodstein D."/>
            <person name="Barry K."/>
            <person name="Futrell-Griggs M."/>
            <person name="Abernathy B."/>
            <person name="Du J."/>
            <person name="Tian Z."/>
            <person name="Zhu L."/>
            <person name="Gill N."/>
            <person name="Joshi T."/>
            <person name="Libault M."/>
            <person name="Sethuraman A."/>
            <person name="Zhang X.-C."/>
            <person name="Shinozaki K."/>
            <person name="Nguyen H.T."/>
            <person name="Wing R.A."/>
            <person name="Cregan P."/>
            <person name="Specht J."/>
            <person name="Grimwood J."/>
            <person name="Rokhsar D."/>
            <person name="Stacey G."/>
            <person name="Shoemaker R.C."/>
            <person name="Jackson S.A."/>
        </authorList>
    </citation>
    <scope>NUCLEOTIDE SEQUENCE [LARGE SCALE GENOMIC DNA]</scope>
    <source>
        <strain evidence="3">cv. Williams 82</strain>
        <tissue evidence="2">Callus</tissue>
    </source>
</reference>